<sequence>MDYRALVTIPLAALVLSVSAAAPRLPDDWHLEAIVHHMQPTGGPGYEAGLDPAAEATGTPVLRLRSTNPPQLPVPASVGSVSQQASGYGGQRVRFSADVRAASGSRWAGLYMTPGGPNQLVRTARGAPGVEHRLPIGAAVPPATDWQRVSVVIDVPREAPLLTVGLALVGEGEVAMRRPSFEVVGRDVPVTTTPVGIDWAAARENVAQTKRVMAALPPAPLVNAQLD</sequence>
<accession>A0ABS8Y108</accession>
<comment type="caution">
    <text evidence="2">The sequence shown here is derived from an EMBL/GenBank/DDBJ whole genome shotgun (WGS) entry which is preliminary data.</text>
</comment>
<evidence type="ECO:0000256" key="1">
    <source>
        <dbReference type="SAM" id="SignalP"/>
    </source>
</evidence>
<reference evidence="2 3" key="1">
    <citation type="submission" date="2021-12" db="EMBL/GenBank/DDBJ databases">
        <title>Genome seq of P8.</title>
        <authorList>
            <person name="Seo T."/>
        </authorList>
    </citation>
    <scope>NUCLEOTIDE SEQUENCE [LARGE SCALE GENOMIC DNA]</scope>
    <source>
        <strain evidence="2 3">P8</strain>
    </source>
</reference>
<keyword evidence="3" id="KW-1185">Reference proteome</keyword>
<dbReference type="Gene3D" id="2.60.120.260">
    <property type="entry name" value="Galactose-binding domain-like"/>
    <property type="match status" value="1"/>
</dbReference>
<dbReference type="EMBL" id="JAJTWU010000008">
    <property type="protein sequence ID" value="MCE4556709.1"/>
    <property type="molecule type" value="Genomic_DNA"/>
</dbReference>
<protein>
    <submittedName>
        <fullName evidence="2">Uncharacterized protein</fullName>
    </submittedName>
</protein>
<proteinExistence type="predicted"/>
<organism evidence="2 3">
    <name type="scientific">Pelomonas cellulosilytica</name>
    <dbReference type="NCBI Taxonomy" id="2906762"/>
    <lineage>
        <taxon>Bacteria</taxon>
        <taxon>Pseudomonadati</taxon>
        <taxon>Pseudomonadota</taxon>
        <taxon>Betaproteobacteria</taxon>
        <taxon>Burkholderiales</taxon>
        <taxon>Sphaerotilaceae</taxon>
        <taxon>Roseateles</taxon>
    </lineage>
</organism>
<name>A0ABS8Y108_9BURK</name>
<feature type="chain" id="PRO_5045758593" evidence="1">
    <location>
        <begin position="21"/>
        <end position="227"/>
    </location>
</feature>
<evidence type="ECO:0000313" key="2">
    <source>
        <dbReference type="EMBL" id="MCE4556709.1"/>
    </source>
</evidence>
<feature type="signal peptide" evidence="1">
    <location>
        <begin position="1"/>
        <end position="20"/>
    </location>
</feature>
<keyword evidence="1" id="KW-0732">Signal</keyword>
<gene>
    <name evidence="2" type="ORF">LXT13_20125</name>
</gene>
<dbReference type="RefSeq" id="WP_233373835.1">
    <property type="nucleotide sequence ID" value="NZ_JAJTWU010000008.1"/>
</dbReference>
<dbReference type="Proteomes" id="UP001200741">
    <property type="component" value="Unassembled WGS sequence"/>
</dbReference>
<evidence type="ECO:0000313" key="3">
    <source>
        <dbReference type="Proteomes" id="UP001200741"/>
    </source>
</evidence>